<reference evidence="1" key="1">
    <citation type="journal article" date="2021" name="PeerJ">
        <title>Extensive microbial diversity within the chicken gut microbiome revealed by metagenomics and culture.</title>
        <authorList>
            <person name="Gilroy R."/>
            <person name="Ravi A."/>
            <person name="Getino M."/>
            <person name="Pursley I."/>
            <person name="Horton D.L."/>
            <person name="Alikhan N.F."/>
            <person name="Baker D."/>
            <person name="Gharbi K."/>
            <person name="Hall N."/>
            <person name="Watson M."/>
            <person name="Adriaenssens E.M."/>
            <person name="Foster-Nyarko E."/>
            <person name="Jarju S."/>
            <person name="Secka A."/>
            <person name="Antonio M."/>
            <person name="Oren A."/>
            <person name="Chaudhuri R.R."/>
            <person name="La Ragione R."/>
            <person name="Hildebrand F."/>
            <person name="Pallen M.J."/>
        </authorList>
    </citation>
    <scope>NUCLEOTIDE SEQUENCE</scope>
    <source>
        <strain evidence="1">CHK174-6876</strain>
    </source>
</reference>
<dbReference type="Proteomes" id="UP000707535">
    <property type="component" value="Unassembled WGS sequence"/>
</dbReference>
<protein>
    <submittedName>
        <fullName evidence="1">Uncharacterized protein</fullName>
    </submittedName>
</protein>
<proteinExistence type="predicted"/>
<name>A0A921K0J6_9LACO</name>
<dbReference type="EMBL" id="DYXG01000050">
    <property type="protein sequence ID" value="HJE97027.1"/>
    <property type="molecule type" value="Genomic_DNA"/>
</dbReference>
<evidence type="ECO:0000313" key="1">
    <source>
        <dbReference type="EMBL" id="HJE97027.1"/>
    </source>
</evidence>
<gene>
    <name evidence="1" type="ORF">K8V00_05345</name>
</gene>
<reference evidence="1" key="2">
    <citation type="submission" date="2021-09" db="EMBL/GenBank/DDBJ databases">
        <authorList>
            <person name="Gilroy R."/>
        </authorList>
    </citation>
    <scope>NUCLEOTIDE SEQUENCE</scope>
    <source>
        <strain evidence="1">CHK174-6876</strain>
    </source>
</reference>
<dbReference type="AlphaFoldDB" id="A0A921K0J6"/>
<comment type="caution">
    <text evidence="1">The sequence shown here is derived from an EMBL/GenBank/DDBJ whole genome shotgun (WGS) entry which is preliminary data.</text>
</comment>
<accession>A0A921K0J6</accession>
<organism evidence="1 2">
    <name type="scientific">Ligilactobacillus acidipiscis</name>
    <dbReference type="NCBI Taxonomy" id="89059"/>
    <lineage>
        <taxon>Bacteria</taxon>
        <taxon>Bacillati</taxon>
        <taxon>Bacillota</taxon>
        <taxon>Bacilli</taxon>
        <taxon>Lactobacillales</taxon>
        <taxon>Lactobacillaceae</taxon>
        <taxon>Ligilactobacillus</taxon>
    </lineage>
</organism>
<sequence>MQITVTSQNVDTHKKKIERDGLKGITYFIQMANSVRVTASQDHQAIVQGVLGKPDSDNHHQLSSYWTWNDVDAVKLVDVLYVVANA</sequence>
<evidence type="ECO:0000313" key="2">
    <source>
        <dbReference type="Proteomes" id="UP000707535"/>
    </source>
</evidence>